<evidence type="ECO:0000259" key="8">
    <source>
        <dbReference type="Pfam" id="PF25183"/>
    </source>
</evidence>
<evidence type="ECO:0000256" key="3">
    <source>
        <dbReference type="ARBA" id="ARBA00022452"/>
    </source>
</evidence>
<keyword evidence="6" id="KW-0998">Cell outer membrane</keyword>
<keyword evidence="4" id="KW-0812">Transmembrane</keyword>
<evidence type="ECO:0000256" key="2">
    <source>
        <dbReference type="ARBA" id="ARBA00022448"/>
    </source>
</evidence>
<dbReference type="GO" id="GO:0015344">
    <property type="term" value="F:siderophore uptake transmembrane transporter activity"/>
    <property type="evidence" value="ECO:0007669"/>
    <property type="project" value="TreeGrafter"/>
</dbReference>
<feature type="domain" description="TonB-dependent transporter Oar-like beta-barrel" evidence="8">
    <location>
        <begin position="241"/>
        <end position="1123"/>
    </location>
</feature>
<protein>
    <submittedName>
        <fullName evidence="9">Outer membrane receptor protein involved in Fe transport</fullName>
    </submittedName>
</protein>
<keyword evidence="7" id="KW-0732">Signal</keyword>
<dbReference type="GO" id="GO:0009279">
    <property type="term" value="C:cell outer membrane"/>
    <property type="evidence" value="ECO:0007669"/>
    <property type="project" value="UniProtKB-SubCell"/>
</dbReference>
<dbReference type="SUPFAM" id="SSF49464">
    <property type="entry name" value="Carboxypeptidase regulatory domain-like"/>
    <property type="match status" value="1"/>
</dbReference>
<dbReference type="InterPro" id="IPR039426">
    <property type="entry name" value="TonB-dep_rcpt-like"/>
</dbReference>
<evidence type="ECO:0000256" key="5">
    <source>
        <dbReference type="ARBA" id="ARBA00023136"/>
    </source>
</evidence>
<keyword evidence="2" id="KW-0813">Transport</keyword>
<sequence>MTRYLGKSVFLALACLMVRPMGAQSTTQGAIVGTVFDNTGAVVPGAAIEIRNNGTNATLTLTSDSAGLYRAPQLPPGSYTVTVKATGFDVQRESNVTVEVSLATQLDEHLKTGSESQTVEVTATAPVLNFEDATYGGHLSNTEIESIPINNRRWSTLALLTPGATVDANGYGLIQFRAISPLLNNVEIDGADDNQGFYAEERGRTREGYSTSQAAVREFTVNSGVYSAEYGRAVGGVINSVTKSGTNALHGELYFYNRDSSRSAYGFQTNNTTFDATTGKYVTAPFKPTDKRNQYGFGAGGALIKDKLFWFYSFDVFHRNFPGVSKANNPSAFFTTPDAALPAGQTCSATTGTIAGSGSSTIDQQTCLLAARLKVSYAQGAADYNQQLQNALTDLGSVPRYGNQDINTPKLDYQINGKNHVSVLYHRLRWNSPGGVQTQATNAYAVDAFGTDFVKLDYGLVELESLWGRFSNELRYQYGRELNDEGRQTPSAYTNQFLTPNNSGGVPVAIALYTAVSGFTAGTPYYSFRTAYPDERKWQVGDTAATIFGRHSIKFGIDLLHNYDIQNNLYEGNGQYNYTSNIVNYFSDLIAQHGTCNAALSGVGTLPCYNSFYQGFGPAVFDLSTLDYGFFFQDDWKVTPRLTVNLGVRYDYEHLPGPFTGVQNAAMFPQSAITPSDKNNIGPRVGFAYDPYGQGKTVIRGGVGMYYGRLWNALLLNARYQTGAANTQLSATFNNSTSVNGVSIAPTFPNVATTAPAASAGALSVQYLDKNLQNPMTYQFDMALQQDLGRGMVFSVSYIGALGRELPNYLNLNLDPTKTYTFNYVVAPAANTTNCGPVACGTVIPTKVYSTRTQSTSCAAGASCTGSYKANTLNPAFNGVTDVISNINSSYNGVTAEVQKRANHFLTFDVNYTWSHALDFAQNAVTQASTNGWFDPYGNARANYGNSSFNIPHRVVAWGLLNFPGVNEGSPLKWIANGWSLKPLVQSQSGLPYSLTVGGTTPNQCYYTAGCLQSAGSGLSGTGVSYVPQIGRNTFKYPVTVQSDLRAEKDFTFAEKYNLQLIGEAFNLPNHLNVTGETTQGYSSTVTQGSPTTGPSANLVFQPGFQSITSANSNYAYSPRQIQLALRLLF</sequence>
<evidence type="ECO:0000256" key="4">
    <source>
        <dbReference type="ARBA" id="ARBA00022692"/>
    </source>
</evidence>
<name>A0A852VKW7_9BACT</name>
<evidence type="ECO:0000313" key="10">
    <source>
        <dbReference type="Proteomes" id="UP000564385"/>
    </source>
</evidence>
<proteinExistence type="predicted"/>
<accession>A0A852VKW7</accession>
<gene>
    <name evidence="9" type="ORF">HDF08_004018</name>
</gene>
<comment type="caution">
    <text evidence="9">The sequence shown here is derived from an EMBL/GenBank/DDBJ whole genome shotgun (WGS) entry which is preliminary data.</text>
</comment>
<keyword evidence="9" id="KW-0675">Receptor</keyword>
<evidence type="ECO:0000256" key="7">
    <source>
        <dbReference type="SAM" id="SignalP"/>
    </source>
</evidence>
<dbReference type="Pfam" id="PF13620">
    <property type="entry name" value="CarboxypepD_reg"/>
    <property type="match status" value="1"/>
</dbReference>
<dbReference type="PANTHER" id="PTHR30069">
    <property type="entry name" value="TONB-DEPENDENT OUTER MEMBRANE RECEPTOR"/>
    <property type="match status" value="1"/>
</dbReference>
<feature type="chain" id="PRO_5033005393" evidence="7">
    <location>
        <begin position="24"/>
        <end position="1130"/>
    </location>
</feature>
<reference evidence="9 10" key="1">
    <citation type="submission" date="2020-07" db="EMBL/GenBank/DDBJ databases">
        <title>Genomic Encyclopedia of Type Strains, Phase IV (KMG-V): Genome sequencing to study the core and pangenomes of soil and plant-associated prokaryotes.</title>
        <authorList>
            <person name="Whitman W."/>
        </authorList>
    </citation>
    <scope>NUCLEOTIDE SEQUENCE [LARGE SCALE GENOMIC DNA]</scope>
    <source>
        <strain evidence="9 10">M8UP22</strain>
    </source>
</reference>
<keyword evidence="5" id="KW-0472">Membrane</keyword>
<dbReference type="PANTHER" id="PTHR30069:SF46">
    <property type="entry name" value="OAR PROTEIN"/>
    <property type="match status" value="1"/>
</dbReference>
<dbReference type="EMBL" id="JACCCU010000003">
    <property type="protein sequence ID" value="NYF91899.1"/>
    <property type="molecule type" value="Genomic_DNA"/>
</dbReference>
<comment type="subcellular location">
    <subcellularLocation>
        <location evidence="1">Cell outer membrane</location>
        <topology evidence="1">Multi-pass membrane protein</topology>
    </subcellularLocation>
</comment>
<dbReference type="InterPro" id="IPR057601">
    <property type="entry name" value="Oar-like_b-barrel"/>
</dbReference>
<organism evidence="9 10">
    <name type="scientific">Tunturiibacter lichenicola</name>
    <dbReference type="NCBI Taxonomy" id="2051959"/>
    <lineage>
        <taxon>Bacteria</taxon>
        <taxon>Pseudomonadati</taxon>
        <taxon>Acidobacteriota</taxon>
        <taxon>Terriglobia</taxon>
        <taxon>Terriglobales</taxon>
        <taxon>Acidobacteriaceae</taxon>
        <taxon>Tunturiibacter</taxon>
    </lineage>
</organism>
<dbReference type="AlphaFoldDB" id="A0A852VKW7"/>
<dbReference type="InterPro" id="IPR008969">
    <property type="entry name" value="CarboxyPept-like_regulatory"/>
</dbReference>
<dbReference type="SUPFAM" id="SSF56935">
    <property type="entry name" value="Porins"/>
    <property type="match status" value="1"/>
</dbReference>
<evidence type="ECO:0000313" key="9">
    <source>
        <dbReference type="EMBL" id="NYF91899.1"/>
    </source>
</evidence>
<dbReference type="GO" id="GO:0044718">
    <property type="term" value="P:siderophore transmembrane transport"/>
    <property type="evidence" value="ECO:0007669"/>
    <property type="project" value="TreeGrafter"/>
</dbReference>
<feature type="signal peptide" evidence="7">
    <location>
        <begin position="1"/>
        <end position="23"/>
    </location>
</feature>
<evidence type="ECO:0000256" key="1">
    <source>
        <dbReference type="ARBA" id="ARBA00004571"/>
    </source>
</evidence>
<dbReference type="Gene3D" id="2.60.40.1120">
    <property type="entry name" value="Carboxypeptidase-like, regulatory domain"/>
    <property type="match status" value="1"/>
</dbReference>
<dbReference type="Proteomes" id="UP000564385">
    <property type="component" value="Unassembled WGS sequence"/>
</dbReference>
<dbReference type="Gene3D" id="2.40.170.20">
    <property type="entry name" value="TonB-dependent receptor, beta-barrel domain"/>
    <property type="match status" value="1"/>
</dbReference>
<dbReference type="Pfam" id="PF25183">
    <property type="entry name" value="OMP_b-brl_4"/>
    <property type="match status" value="1"/>
</dbReference>
<evidence type="ECO:0000256" key="6">
    <source>
        <dbReference type="ARBA" id="ARBA00023237"/>
    </source>
</evidence>
<keyword evidence="3" id="KW-1134">Transmembrane beta strand</keyword>
<dbReference type="InterPro" id="IPR036942">
    <property type="entry name" value="Beta-barrel_TonB_sf"/>
</dbReference>